<feature type="transmembrane region" description="Helical" evidence="1">
    <location>
        <begin position="21"/>
        <end position="42"/>
    </location>
</feature>
<dbReference type="RefSeq" id="WP_100314500.1">
    <property type="nucleotide sequence ID" value="NZ_PGFG01000001.1"/>
</dbReference>
<dbReference type="EMBL" id="PGFG01000001">
    <property type="protein sequence ID" value="PJJ75954.1"/>
    <property type="molecule type" value="Genomic_DNA"/>
</dbReference>
<keyword evidence="1" id="KW-0472">Membrane</keyword>
<keyword evidence="1" id="KW-0812">Transmembrane</keyword>
<dbReference type="OrthoDB" id="9825961at2"/>
<gene>
    <name evidence="2" type="ORF">BXY57_1548</name>
</gene>
<evidence type="ECO:0000313" key="3">
    <source>
        <dbReference type="Proteomes" id="UP000230000"/>
    </source>
</evidence>
<evidence type="ECO:0000313" key="2">
    <source>
        <dbReference type="EMBL" id="PJJ75954.1"/>
    </source>
</evidence>
<keyword evidence="3" id="KW-1185">Reference proteome</keyword>
<dbReference type="Proteomes" id="UP000230000">
    <property type="component" value="Unassembled WGS sequence"/>
</dbReference>
<sequence>MFKIFHPNQDELIVTSVPFRAYAGTGLLLITGALLVVFASQLHPVSKPLGLVFIICALWLACLVIHRKEMIVKRNLQVIYYIRKNLFQRKIKRYYFYEIRRFFVHSPHQSKARQQIKKTYQVLMQKVSGRYKVLFHERNLLRAQRAVHLLEDYIRMA</sequence>
<reference evidence="2 3" key="1">
    <citation type="submission" date="2017-11" db="EMBL/GenBank/DDBJ databases">
        <title>Genomic Encyclopedia of Archaeal and Bacterial Type Strains, Phase II (KMG-II): From Individual Species to Whole Genera.</title>
        <authorList>
            <person name="Goeker M."/>
        </authorList>
    </citation>
    <scope>NUCLEOTIDE SEQUENCE [LARGE SCALE GENOMIC DNA]</scope>
    <source>
        <strain evidence="2 3">DSM 27268</strain>
    </source>
</reference>
<name>A0A2M9CVN4_9BACT</name>
<feature type="transmembrane region" description="Helical" evidence="1">
    <location>
        <begin position="48"/>
        <end position="66"/>
    </location>
</feature>
<protein>
    <submittedName>
        <fullName evidence="2">Uncharacterized protein</fullName>
    </submittedName>
</protein>
<proteinExistence type="predicted"/>
<keyword evidence="1" id="KW-1133">Transmembrane helix</keyword>
<organism evidence="2 3">
    <name type="scientific">Thermoflavifilum aggregans</name>
    <dbReference type="NCBI Taxonomy" id="454188"/>
    <lineage>
        <taxon>Bacteria</taxon>
        <taxon>Pseudomonadati</taxon>
        <taxon>Bacteroidota</taxon>
        <taxon>Chitinophagia</taxon>
        <taxon>Chitinophagales</taxon>
        <taxon>Chitinophagaceae</taxon>
        <taxon>Thermoflavifilum</taxon>
    </lineage>
</organism>
<dbReference type="AlphaFoldDB" id="A0A2M9CVN4"/>
<evidence type="ECO:0000256" key="1">
    <source>
        <dbReference type="SAM" id="Phobius"/>
    </source>
</evidence>
<comment type="caution">
    <text evidence="2">The sequence shown here is derived from an EMBL/GenBank/DDBJ whole genome shotgun (WGS) entry which is preliminary data.</text>
</comment>
<accession>A0A2M9CVN4</accession>